<dbReference type="AlphaFoldDB" id="A0A6H9WNR2"/>
<keyword evidence="2 4" id="KW-0274">FAD</keyword>
<evidence type="ECO:0000259" key="6">
    <source>
        <dbReference type="Pfam" id="PF11794"/>
    </source>
</evidence>
<feature type="domain" description="HpaB/PvcC/4-BUDH C-terminal" evidence="5">
    <location>
        <begin position="276"/>
        <end position="457"/>
    </location>
</feature>
<evidence type="ECO:0000256" key="2">
    <source>
        <dbReference type="ARBA" id="ARBA00022827"/>
    </source>
</evidence>
<dbReference type="Proteomes" id="UP000431744">
    <property type="component" value="Unassembled WGS sequence"/>
</dbReference>
<dbReference type="Pfam" id="PF11794">
    <property type="entry name" value="HpaB_N"/>
    <property type="match status" value="1"/>
</dbReference>
<dbReference type="Gene3D" id="1.20.140.10">
    <property type="entry name" value="Butyryl-CoA Dehydrogenase, subunit A, domain 3"/>
    <property type="match status" value="1"/>
</dbReference>
<dbReference type="PIRSF" id="PIRSF000331">
    <property type="entry name" value="HpaA_HpaB"/>
    <property type="match status" value="1"/>
</dbReference>
<proteinExistence type="predicted"/>
<evidence type="ECO:0000313" key="8">
    <source>
        <dbReference type="Proteomes" id="UP000431744"/>
    </source>
</evidence>
<evidence type="ECO:0000256" key="3">
    <source>
        <dbReference type="ARBA" id="ARBA00023002"/>
    </source>
</evidence>
<dbReference type="OrthoDB" id="9785230at2"/>
<dbReference type="Gene3D" id="2.40.110.10">
    <property type="entry name" value="Butyryl-CoA Dehydrogenase, subunit A, domain 2"/>
    <property type="match status" value="1"/>
</dbReference>
<dbReference type="InterPro" id="IPR024719">
    <property type="entry name" value="HpaB/PvcC/4-BUDH_C"/>
</dbReference>
<evidence type="ECO:0000256" key="1">
    <source>
        <dbReference type="ARBA" id="ARBA00022630"/>
    </source>
</evidence>
<dbReference type="Pfam" id="PF03241">
    <property type="entry name" value="HpaB"/>
    <property type="match status" value="1"/>
</dbReference>
<dbReference type="RefSeq" id="WP_158028324.1">
    <property type="nucleotide sequence ID" value="NZ_BMHG01000001.1"/>
</dbReference>
<keyword evidence="1" id="KW-0285">Flavoprotein</keyword>
<gene>
    <name evidence="7" type="ORF">F8O04_05750</name>
</gene>
<feature type="domain" description="HpaB/PvcC/4-BUDH N-terminal" evidence="6">
    <location>
        <begin position="3"/>
        <end position="267"/>
    </location>
</feature>
<keyword evidence="8" id="KW-1185">Reference proteome</keyword>
<dbReference type="SUPFAM" id="SSF47203">
    <property type="entry name" value="Acyl-CoA dehydrogenase C-terminal domain-like"/>
    <property type="match status" value="1"/>
</dbReference>
<dbReference type="InterPro" id="IPR046373">
    <property type="entry name" value="Acyl-CoA_Oxase/DH_mid-dom_sf"/>
</dbReference>
<dbReference type="Gene3D" id="1.10.3140.10">
    <property type="entry name" value="4-hydroxybutyryl-coa dehydratase, domain 1"/>
    <property type="match status" value="1"/>
</dbReference>
<dbReference type="InterPro" id="IPR009100">
    <property type="entry name" value="AcylCoA_DH/oxidase_NM_dom_sf"/>
</dbReference>
<comment type="caution">
    <text evidence="7">The sequence shown here is derived from an EMBL/GenBank/DDBJ whole genome shotgun (WGS) entry which is preliminary data.</text>
</comment>
<dbReference type="InterPro" id="IPR024674">
    <property type="entry name" value="HpaB/PvcC/4-BUDH_N"/>
</dbReference>
<dbReference type="GO" id="GO:0016627">
    <property type="term" value="F:oxidoreductase activity, acting on the CH-CH group of donors"/>
    <property type="evidence" value="ECO:0007669"/>
    <property type="project" value="InterPro"/>
</dbReference>
<dbReference type="SUPFAM" id="SSF56645">
    <property type="entry name" value="Acyl-CoA dehydrogenase NM domain-like"/>
    <property type="match status" value="1"/>
</dbReference>
<organism evidence="7 8">
    <name type="scientific">Pseudoclavibacter endophyticus</name>
    <dbReference type="NCBI Taxonomy" id="1778590"/>
    <lineage>
        <taxon>Bacteria</taxon>
        <taxon>Bacillati</taxon>
        <taxon>Actinomycetota</taxon>
        <taxon>Actinomycetes</taxon>
        <taxon>Micrococcales</taxon>
        <taxon>Microbacteriaceae</taxon>
        <taxon>Pseudoclavibacter</taxon>
    </lineage>
</organism>
<accession>A0A6H9WNR2</accession>
<keyword evidence="3" id="KW-0560">Oxidoreductase</keyword>
<dbReference type="InterPro" id="IPR036250">
    <property type="entry name" value="AcylCo_DH-like_C"/>
</dbReference>
<sequence>MRTGAEYRASLDDGRRVVFDGEVVSDVAHHPAFAGVVETIATMYDVAADPASGMQTADPETGRPANRIWLAPRTPDDLRLRRAAHETWARVSHGWTGRSPDHVGSFLAAFSAHPETFAAGVRDCSDAVRAYTRRLIDEDLYLAYAIIPPKVQTVPGSDPEDKVFVQVGVVDEREDGIVVRGSQFLATGAAIADEIFVSCIQPLKEGAEDFALSFALPAAAAGLTMYHRRPLAPQAASGFDQPLTSRFDEPDAVLVFDDVFIPWERVFAYRDLETVRAQFFATGAHRLGNWQAQIRFLTKLRFIASVARRITKVSGADKDPGVRGKLGELASLVSIVDSAVTAAEATAEPDAAGMLVPGKRALYGVMGLQSELYPRVMSILRELAGSNVTQPPATIADLEHPQSGPDLLRYIVSPGADTVERVRLYKLAWDMIGTEFAGRHQQYETFYAGAPAMVRSVYTLGNFGYDDLDPDLDAFLATIPLPSTPTETSPAVPATAITEETPA</sequence>
<dbReference type="EMBL" id="WBJY01000001">
    <property type="protein sequence ID" value="KAB1649738.1"/>
    <property type="molecule type" value="Genomic_DNA"/>
</dbReference>
<dbReference type="PANTHER" id="PTHR36117:SF3">
    <property type="entry name" value="4-HYDROXYPHENYLACETATE 3-MONOOXYGENASE-RELATED"/>
    <property type="match status" value="1"/>
</dbReference>
<dbReference type="InterPro" id="IPR004925">
    <property type="entry name" value="HpaB/PvcC/4-BUDH"/>
</dbReference>
<protein>
    <submittedName>
        <fullName evidence="7">4-hydroxyphenylacetate 3-hydroxylase</fullName>
    </submittedName>
</protein>
<evidence type="ECO:0000259" key="5">
    <source>
        <dbReference type="Pfam" id="PF03241"/>
    </source>
</evidence>
<reference evidence="7 8" key="1">
    <citation type="submission" date="2019-09" db="EMBL/GenBank/DDBJ databases">
        <title>Phylogeny of genus Pseudoclavibacter and closely related genus.</title>
        <authorList>
            <person name="Li Y."/>
        </authorList>
    </citation>
    <scope>NUCLEOTIDE SEQUENCE [LARGE SCALE GENOMIC DNA]</scope>
    <source>
        <strain evidence="7 8">EGI 60007</strain>
    </source>
</reference>
<evidence type="ECO:0000256" key="4">
    <source>
        <dbReference type="PIRSR" id="PIRSR000331-2"/>
    </source>
</evidence>
<dbReference type="PANTHER" id="PTHR36117">
    <property type="entry name" value="4-HYDROXYPHENYLACETATE 3-MONOOXYGENASE-RELATED"/>
    <property type="match status" value="1"/>
</dbReference>
<evidence type="ECO:0000313" key="7">
    <source>
        <dbReference type="EMBL" id="KAB1649738.1"/>
    </source>
</evidence>
<feature type="binding site" evidence="4">
    <location>
        <position position="187"/>
    </location>
    <ligand>
        <name>FAD</name>
        <dbReference type="ChEBI" id="CHEBI:57692"/>
    </ligand>
</feature>
<name>A0A6H9WNR2_9MICO</name>